<dbReference type="InterPro" id="IPR008042">
    <property type="entry name" value="Retrotrans_Pao"/>
</dbReference>
<accession>A0A8S3X7U2</accession>
<dbReference type="AlphaFoldDB" id="A0A8S3X7U2"/>
<reference evidence="2" key="1">
    <citation type="submission" date="2021-04" db="EMBL/GenBank/DDBJ databases">
        <authorList>
            <person name="Tunstrom K."/>
        </authorList>
    </citation>
    <scope>NUCLEOTIDE SEQUENCE</scope>
</reference>
<sequence>MQPVGKDIPPGRYFIPHHCVIRPERLATKLRVVFNASHKTTNGLSLNDIVDLVDIITGFRIHNIVFTCDISELYRQIVIRPEDRVWQHVLWRKSPSLPVQEFELRTVTYGVKSSPYLAIRTLHKLATDHGDQFPHAAEALRHHTYMDDIITGASSIEATSQLKEDLINRLNCAQLDLRKWSSNSPLLLQTLPMEHWECPKSFSDDGSITLKVLGVQWDPTEDYFTYSVSPVNVEFTKRSILSHVARIYDPLGWLSPFILLAKLLLQSLWRIGLSWNELIPANLRNDWVPFVSDLYNIKSIKIPRKTVILRCYTPANWVLRWINKSIRMLCLSSIKYQ</sequence>
<gene>
    <name evidence="2" type="ORF">PAPOLLO_LOCUS14999</name>
</gene>
<dbReference type="Proteomes" id="UP000691718">
    <property type="component" value="Unassembled WGS sequence"/>
</dbReference>
<feature type="domain" description="Reverse transcriptase" evidence="1">
    <location>
        <begin position="62"/>
        <end position="177"/>
    </location>
</feature>
<comment type="caution">
    <text evidence="2">The sequence shown here is derived from an EMBL/GenBank/DDBJ whole genome shotgun (WGS) entry which is preliminary data.</text>
</comment>
<dbReference type="OrthoDB" id="8123403at2759"/>
<protein>
    <submittedName>
        <fullName evidence="2">(apollo) hypothetical protein</fullName>
    </submittedName>
</protein>
<dbReference type="Pfam" id="PF00078">
    <property type="entry name" value="RVT_1"/>
    <property type="match status" value="1"/>
</dbReference>
<keyword evidence="3" id="KW-1185">Reference proteome</keyword>
<evidence type="ECO:0000313" key="2">
    <source>
        <dbReference type="EMBL" id="CAG5008036.1"/>
    </source>
</evidence>
<evidence type="ECO:0000313" key="3">
    <source>
        <dbReference type="Proteomes" id="UP000691718"/>
    </source>
</evidence>
<dbReference type="PANTHER" id="PTHR47331">
    <property type="entry name" value="PHD-TYPE DOMAIN-CONTAINING PROTEIN"/>
    <property type="match status" value="1"/>
</dbReference>
<dbReference type="EMBL" id="CAJQZP010001011">
    <property type="protein sequence ID" value="CAG5008036.1"/>
    <property type="molecule type" value="Genomic_DNA"/>
</dbReference>
<proteinExistence type="predicted"/>
<organism evidence="2 3">
    <name type="scientific">Parnassius apollo</name>
    <name type="common">Apollo butterfly</name>
    <name type="synonym">Papilio apollo</name>
    <dbReference type="NCBI Taxonomy" id="110799"/>
    <lineage>
        <taxon>Eukaryota</taxon>
        <taxon>Metazoa</taxon>
        <taxon>Ecdysozoa</taxon>
        <taxon>Arthropoda</taxon>
        <taxon>Hexapoda</taxon>
        <taxon>Insecta</taxon>
        <taxon>Pterygota</taxon>
        <taxon>Neoptera</taxon>
        <taxon>Endopterygota</taxon>
        <taxon>Lepidoptera</taxon>
        <taxon>Glossata</taxon>
        <taxon>Ditrysia</taxon>
        <taxon>Papilionoidea</taxon>
        <taxon>Papilionidae</taxon>
        <taxon>Parnassiinae</taxon>
        <taxon>Parnassini</taxon>
        <taxon>Parnassius</taxon>
        <taxon>Parnassius</taxon>
    </lineage>
</organism>
<dbReference type="Pfam" id="PF05380">
    <property type="entry name" value="Peptidase_A17"/>
    <property type="match status" value="1"/>
</dbReference>
<name>A0A8S3X7U2_PARAO</name>
<evidence type="ECO:0000259" key="1">
    <source>
        <dbReference type="Pfam" id="PF00078"/>
    </source>
</evidence>
<dbReference type="InterPro" id="IPR000477">
    <property type="entry name" value="RT_dom"/>
</dbReference>